<reference evidence="2" key="1">
    <citation type="submission" date="2016-10" db="EMBL/GenBank/DDBJ databases">
        <authorList>
            <person name="Varghese N."/>
            <person name="Submissions S."/>
        </authorList>
    </citation>
    <scope>NUCLEOTIDE SEQUENCE [LARGE SCALE GENOMIC DNA]</scope>
    <source>
        <strain evidence="2">LMG 26383,CCUG 61248,R- 45681</strain>
    </source>
</reference>
<dbReference type="SUPFAM" id="SSF53335">
    <property type="entry name" value="S-adenosyl-L-methionine-dependent methyltransferases"/>
    <property type="match status" value="1"/>
</dbReference>
<dbReference type="InterPro" id="IPR029063">
    <property type="entry name" value="SAM-dependent_MTases_sf"/>
</dbReference>
<protein>
    <submittedName>
        <fullName evidence="1">Uncharacterized protein</fullName>
    </submittedName>
</protein>
<keyword evidence="2" id="KW-1185">Reference proteome</keyword>
<evidence type="ECO:0000313" key="1">
    <source>
        <dbReference type="EMBL" id="SEM00161.1"/>
    </source>
</evidence>
<name>A0A1H7UT51_9HYPH</name>
<dbReference type="STRING" id="1036779.SAMN04515666_106411"/>
<organism evidence="1 2">
    <name type="scientific">Bosea lupini</name>
    <dbReference type="NCBI Taxonomy" id="1036779"/>
    <lineage>
        <taxon>Bacteria</taxon>
        <taxon>Pseudomonadati</taxon>
        <taxon>Pseudomonadota</taxon>
        <taxon>Alphaproteobacteria</taxon>
        <taxon>Hyphomicrobiales</taxon>
        <taxon>Boseaceae</taxon>
        <taxon>Bosea</taxon>
    </lineage>
</organism>
<sequence length="202" mass="21304">MMPEDLRAAGPYAQPPTNASAAAPGVLLPHLSNPAAPLRQVLAAHAVRHCPHVIEIGGAGLPITGFLHHRPASVTVIDPKIPAFAAETLNGAPCRVRHLAAKLQQVPLAPPDRPFALVLLGLSLKPFGAKAAMPPELLALARAASVLVIDYALDLHRAKNLIGTLLATREDAPTIDLEITINDAAMARAGYDRRRWLAFGAP</sequence>
<evidence type="ECO:0000313" key="2">
    <source>
        <dbReference type="Proteomes" id="UP000199664"/>
    </source>
</evidence>
<proteinExistence type="predicted"/>
<accession>A0A1H7UT51</accession>
<dbReference type="AlphaFoldDB" id="A0A1H7UT51"/>
<dbReference type="EMBL" id="FOAN01000006">
    <property type="protein sequence ID" value="SEM00161.1"/>
    <property type="molecule type" value="Genomic_DNA"/>
</dbReference>
<gene>
    <name evidence="1" type="ORF">SAMN04515666_106411</name>
</gene>
<dbReference type="Proteomes" id="UP000199664">
    <property type="component" value="Unassembled WGS sequence"/>
</dbReference>